<gene>
    <name evidence="1" type="ORF">CEXT_347481</name>
</gene>
<dbReference type="Proteomes" id="UP001054945">
    <property type="component" value="Unassembled WGS sequence"/>
</dbReference>
<reference evidence="1 2" key="1">
    <citation type="submission" date="2021-06" db="EMBL/GenBank/DDBJ databases">
        <title>Caerostris extrusa draft genome.</title>
        <authorList>
            <person name="Kono N."/>
            <person name="Arakawa K."/>
        </authorList>
    </citation>
    <scope>NUCLEOTIDE SEQUENCE [LARGE SCALE GENOMIC DNA]</scope>
</reference>
<name>A0AAV4UVT5_CAEEX</name>
<protein>
    <submittedName>
        <fullName evidence="1">Uncharacterized protein</fullName>
    </submittedName>
</protein>
<organism evidence="1 2">
    <name type="scientific">Caerostris extrusa</name>
    <name type="common">Bark spider</name>
    <name type="synonym">Caerostris bankana</name>
    <dbReference type="NCBI Taxonomy" id="172846"/>
    <lineage>
        <taxon>Eukaryota</taxon>
        <taxon>Metazoa</taxon>
        <taxon>Ecdysozoa</taxon>
        <taxon>Arthropoda</taxon>
        <taxon>Chelicerata</taxon>
        <taxon>Arachnida</taxon>
        <taxon>Araneae</taxon>
        <taxon>Araneomorphae</taxon>
        <taxon>Entelegynae</taxon>
        <taxon>Araneoidea</taxon>
        <taxon>Araneidae</taxon>
        <taxon>Caerostris</taxon>
    </lineage>
</organism>
<evidence type="ECO:0000313" key="1">
    <source>
        <dbReference type="EMBL" id="GIY61997.1"/>
    </source>
</evidence>
<dbReference type="EMBL" id="BPLR01013563">
    <property type="protein sequence ID" value="GIY61997.1"/>
    <property type="molecule type" value="Genomic_DNA"/>
</dbReference>
<sequence>MQNVEGNKDSNTVDFDCNNQCYKQVYQEMRNPNDLQNIMHNESKKREIRKCDTEIDLIENESISGMFRMKHQKNAPDVLMQKDLGLYHPFPENEKKHFDDKLVYVYSDSSSEPERDLDPENEKNHFDDKLVYVYSDSSSEPERDLDPENEKNILIINWFMVVQILHQSVNKIQILDFWELMRIFFGIYQKALSMIQFWKSVQSQTIHRHQVILKLIRVKACIIRSTDDLKLIQWF</sequence>
<accession>A0AAV4UVT5</accession>
<keyword evidence="2" id="KW-1185">Reference proteome</keyword>
<proteinExistence type="predicted"/>
<evidence type="ECO:0000313" key="2">
    <source>
        <dbReference type="Proteomes" id="UP001054945"/>
    </source>
</evidence>
<dbReference type="AlphaFoldDB" id="A0AAV4UVT5"/>
<comment type="caution">
    <text evidence="1">The sequence shown here is derived from an EMBL/GenBank/DDBJ whole genome shotgun (WGS) entry which is preliminary data.</text>
</comment>